<keyword evidence="3" id="KW-1185">Reference proteome</keyword>
<name>A0AAW0CCU6_9AGAR</name>
<organism evidence="2 3">
    <name type="scientific">Favolaschia claudopus</name>
    <dbReference type="NCBI Taxonomy" id="2862362"/>
    <lineage>
        <taxon>Eukaryota</taxon>
        <taxon>Fungi</taxon>
        <taxon>Dikarya</taxon>
        <taxon>Basidiomycota</taxon>
        <taxon>Agaricomycotina</taxon>
        <taxon>Agaricomycetes</taxon>
        <taxon>Agaricomycetidae</taxon>
        <taxon>Agaricales</taxon>
        <taxon>Marasmiineae</taxon>
        <taxon>Mycenaceae</taxon>
        <taxon>Favolaschia</taxon>
    </lineage>
</organism>
<sequence length="521" mass="58915">MHPCLSIPEILQHIFQDVDTDNGFRRDLPSLAALARTCRDFNDPALDLLWRTQYGLENVLRCMPPDLLQLTIRDEVRILRPLKRSDRERPLIYMCRIKNLIINGGPNATKIFPLLLTSSETLFPRLITLHWNYAQDLLNIRFLLSPRLTELYLFLSSTHANLSFLPSIPKLCPSLEKVTVDIGIRLPGAGHDLVSSTSEFVRQLWSIKHIDIEIGDLPSLEHLSRLPELISLDVRSLPDILKSPAACFPLPFHTLEKLALRDCEIEATIYFLSHCSLPTICRLDIPLDSSTTVADITRLHTALARSCSHDALTELDIDYSESNPPEQDEEAYMIPLCSLEPLFCFAKLTSVSITSHLGFALDDDSMKSVALAWPHLVFLEFECGQYAEYNIPGLTLRSLSILAKHCAFLKTLQLTLDATSIPDLDSDAIPQLALRYLQVGKSFISAPTIYVAQYISSIFPKLSRIETYRTDMENDDPDELEENGEAIGYHNLWMEVGIQLPVLRTVRAQEQARVRRELGAN</sequence>
<dbReference type="EMBL" id="JAWWNJ010000019">
    <property type="protein sequence ID" value="KAK7036162.1"/>
    <property type="molecule type" value="Genomic_DNA"/>
</dbReference>
<dbReference type="Gene3D" id="3.80.10.10">
    <property type="entry name" value="Ribonuclease Inhibitor"/>
    <property type="match status" value="1"/>
</dbReference>
<dbReference type="SUPFAM" id="SSF52047">
    <property type="entry name" value="RNI-like"/>
    <property type="match status" value="1"/>
</dbReference>
<proteinExistence type="predicted"/>
<feature type="domain" description="F-box" evidence="1">
    <location>
        <begin position="8"/>
        <end position="54"/>
    </location>
</feature>
<dbReference type="AlphaFoldDB" id="A0AAW0CCU6"/>
<evidence type="ECO:0000313" key="3">
    <source>
        <dbReference type="Proteomes" id="UP001362999"/>
    </source>
</evidence>
<dbReference type="InterPro" id="IPR032675">
    <property type="entry name" value="LRR_dom_sf"/>
</dbReference>
<dbReference type="Pfam" id="PF12937">
    <property type="entry name" value="F-box-like"/>
    <property type="match status" value="1"/>
</dbReference>
<evidence type="ECO:0000259" key="1">
    <source>
        <dbReference type="Pfam" id="PF12937"/>
    </source>
</evidence>
<evidence type="ECO:0000313" key="2">
    <source>
        <dbReference type="EMBL" id="KAK7036162.1"/>
    </source>
</evidence>
<protein>
    <recommendedName>
        <fullName evidence="1">F-box domain-containing protein</fullName>
    </recommendedName>
</protein>
<comment type="caution">
    <text evidence="2">The sequence shown here is derived from an EMBL/GenBank/DDBJ whole genome shotgun (WGS) entry which is preliminary data.</text>
</comment>
<reference evidence="2 3" key="1">
    <citation type="journal article" date="2024" name="J Genomics">
        <title>Draft genome sequencing and assembly of Favolaschia claudopus CIRM-BRFM 2984 isolated from oak limbs.</title>
        <authorList>
            <person name="Navarro D."/>
            <person name="Drula E."/>
            <person name="Chaduli D."/>
            <person name="Cazenave R."/>
            <person name="Ahrendt S."/>
            <person name="Wang J."/>
            <person name="Lipzen A."/>
            <person name="Daum C."/>
            <person name="Barry K."/>
            <person name="Grigoriev I.V."/>
            <person name="Favel A."/>
            <person name="Rosso M.N."/>
            <person name="Martin F."/>
        </authorList>
    </citation>
    <scope>NUCLEOTIDE SEQUENCE [LARGE SCALE GENOMIC DNA]</scope>
    <source>
        <strain evidence="2 3">CIRM-BRFM 2984</strain>
    </source>
</reference>
<accession>A0AAW0CCU6</accession>
<dbReference type="Proteomes" id="UP001362999">
    <property type="component" value="Unassembled WGS sequence"/>
</dbReference>
<gene>
    <name evidence="2" type="ORF">R3P38DRAFT_2698351</name>
</gene>
<dbReference type="InterPro" id="IPR001810">
    <property type="entry name" value="F-box_dom"/>
</dbReference>